<evidence type="ECO:0000313" key="9">
    <source>
        <dbReference type="Proteomes" id="UP001365542"/>
    </source>
</evidence>
<keyword evidence="7" id="KW-0732">Signal</keyword>
<dbReference type="GO" id="GO:0005789">
    <property type="term" value="C:endoplasmic reticulum membrane"/>
    <property type="evidence" value="ECO:0007669"/>
    <property type="project" value="UniProtKB-SubCell"/>
</dbReference>
<keyword evidence="9" id="KW-1185">Reference proteome</keyword>
<keyword evidence="4 6" id="KW-1133">Transmembrane helix</keyword>
<evidence type="ECO:0000256" key="1">
    <source>
        <dbReference type="ARBA" id="ARBA00004477"/>
    </source>
</evidence>
<evidence type="ECO:0000256" key="5">
    <source>
        <dbReference type="ARBA" id="ARBA00023136"/>
    </source>
</evidence>
<feature type="signal peptide" evidence="7">
    <location>
        <begin position="1"/>
        <end position="18"/>
    </location>
</feature>
<accession>A0AAV9XIP1</accession>
<name>A0AAV9XIP1_9PEZI</name>
<organism evidence="8 9">
    <name type="scientific">Orbilia ellipsospora</name>
    <dbReference type="NCBI Taxonomy" id="2528407"/>
    <lineage>
        <taxon>Eukaryota</taxon>
        <taxon>Fungi</taxon>
        <taxon>Dikarya</taxon>
        <taxon>Ascomycota</taxon>
        <taxon>Pezizomycotina</taxon>
        <taxon>Orbiliomycetes</taxon>
        <taxon>Orbiliales</taxon>
        <taxon>Orbiliaceae</taxon>
        <taxon>Orbilia</taxon>
    </lineage>
</organism>
<comment type="caution">
    <text evidence="8">The sequence shown here is derived from an EMBL/GenBank/DDBJ whole genome shotgun (WGS) entry which is preliminary data.</text>
</comment>
<gene>
    <name evidence="8" type="ORF">TWF694_007585</name>
</gene>
<keyword evidence="2 6" id="KW-0812">Transmembrane</keyword>
<feature type="transmembrane region" description="Helical" evidence="6">
    <location>
        <begin position="104"/>
        <end position="125"/>
    </location>
</feature>
<evidence type="ECO:0000256" key="2">
    <source>
        <dbReference type="ARBA" id="ARBA00022692"/>
    </source>
</evidence>
<keyword evidence="3" id="KW-0256">Endoplasmic reticulum</keyword>
<reference evidence="8 9" key="1">
    <citation type="submission" date="2019-10" db="EMBL/GenBank/DDBJ databases">
        <authorList>
            <person name="Palmer J.M."/>
        </authorList>
    </citation>
    <scope>NUCLEOTIDE SEQUENCE [LARGE SCALE GENOMIC DNA]</scope>
    <source>
        <strain evidence="8 9">TWF694</strain>
    </source>
</reference>
<evidence type="ECO:0000256" key="7">
    <source>
        <dbReference type="SAM" id="SignalP"/>
    </source>
</evidence>
<dbReference type="EMBL" id="JAVHJO010000003">
    <property type="protein sequence ID" value="KAK6541804.1"/>
    <property type="molecule type" value="Genomic_DNA"/>
</dbReference>
<sequence length="157" mass="18372">MTTGCVVWLSACRLVAWSDFFFRDRIPFSALLSSNDQICPKTTSHPPRSLQFPTDSPPIDPFKHSLLLFDTFKMMTTLYTLVRRKIYQFEVTFTSYMLTSTEKIIFNTFIFLFLGFLIMAITLYLPQHVQTITRRAYFYVVGDESVIRQEDVLDYST</sequence>
<proteinExistence type="predicted"/>
<protein>
    <submittedName>
        <fullName evidence="8">Uncharacterized protein</fullName>
    </submittedName>
</protein>
<dbReference type="Pfam" id="PF11779">
    <property type="entry name" value="SPT_ssu-like"/>
    <property type="match status" value="1"/>
</dbReference>
<dbReference type="AlphaFoldDB" id="A0AAV9XIP1"/>
<keyword evidence="5 6" id="KW-0472">Membrane</keyword>
<evidence type="ECO:0000256" key="4">
    <source>
        <dbReference type="ARBA" id="ARBA00022989"/>
    </source>
</evidence>
<feature type="chain" id="PRO_5043866583" evidence="7">
    <location>
        <begin position="19"/>
        <end position="157"/>
    </location>
</feature>
<dbReference type="InterPro" id="IPR024512">
    <property type="entry name" value="Ser_palmitoyltrfase_ssu-like"/>
</dbReference>
<dbReference type="Proteomes" id="UP001365542">
    <property type="component" value="Unassembled WGS sequence"/>
</dbReference>
<evidence type="ECO:0000256" key="3">
    <source>
        <dbReference type="ARBA" id="ARBA00022824"/>
    </source>
</evidence>
<evidence type="ECO:0000256" key="6">
    <source>
        <dbReference type="SAM" id="Phobius"/>
    </source>
</evidence>
<evidence type="ECO:0000313" key="8">
    <source>
        <dbReference type="EMBL" id="KAK6541804.1"/>
    </source>
</evidence>
<comment type="subcellular location">
    <subcellularLocation>
        <location evidence="1">Endoplasmic reticulum membrane</location>
        <topology evidence="1">Multi-pass membrane protein</topology>
    </subcellularLocation>
</comment>